<dbReference type="AlphaFoldDB" id="A0A8D4UUB0"/>
<dbReference type="EMBL" id="AP019697">
    <property type="protein sequence ID" value="BBK25034.1"/>
    <property type="molecule type" value="Genomic_DNA"/>
</dbReference>
<dbReference type="KEGG" id="dho:Dia5BBH33_09690"/>
<evidence type="ECO:0000256" key="5">
    <source>
        <dbReference type="ARBA" id="ARBA00023277"/>
    </source>
</evidence>
<proteinExistence type="predicted"/>
<name>A0A8D4UUB0_9FIRM</name>
<protein>
    <submittedName>
        <fullName evidence="6">Hydrolase</fullName>
    </submittedName>
</protein>
<dbReference type="RefSeq" id="WP_143332497.1">
    <property type="nucleotide sequence ID" value="NZ_AP019697.1"/>
</dbReference>
<accession>A0A8D4UUB0</accession>
<dbReference type="GO" id="GO:0005975">
    <property type="term" value="P:carbohydrate metabolic process"/>
    <property type="evidence" value="ECO:0007669"/>
    <property type="project" value="InterPro"/>
</dbReference>
<keyword evidence="4" id="KW-0460">Magnesium</keyword>
<comment type="cofactor">
    <cofactor evidence="1">
        <name>Mg(2+)</name>
        <dbReference type="ChEBI" id="CHEBI:18420"/>
    </cofactor>
</comment>
<dbReference type="SUPFAM" id="SSF88713">
    <property type="entry name" value="Glycoside hydrolase/deacetylase"/>
    <property type="match status" value="1"/>
</dbReference>
<reference evidence="7" key="1">
    <citation type="submission" date="2019-05" db="EMBL/GenBank/DDBJ databases">
        <title>Complete genome sequencing of Dialister sp. strain 5BBH33.</title>
        <authorList>
            <person name="Sakamoto M."/>
            <person name="Murakami T."/>
            <person name="Mori H."/>
        </authorList>
    </citation>
    <scope>NUCLEOTIDE SEQUENCE [LARGE SCALE GENOMIC DNA]</scope>
    <source>
        <strain evidence="7">5BBH33</strain>
    </source>
</reference>
<dbReference type="PANTHER" id="PTHR31609">
    <property type="entry name" value="YDJC DEACETYLASE FAMILY MEMBER"/>
    <property type="match status" value="1"/>
</dbReference>
<keyword evidence="2" id="KW-0479">Metal-binding</keyword>
<keyword evidence="5" id="KW-0119">Carbohydrate metabolism</keyword>
<evidence type="ECO:0000256" key="4">
    <source>
        <dbReference type="ARBA" id="ARBA00022842"/>
    </source>
</evidence>
<organism evidence="6 7">
    <name type="scientific">Dialister hominis</name>
    <dbReference type="NCBI Taxonomy" id="2582419"/>
    <lineage>
        <taxon>Bacteria</taxon>
        <taxon>Bacillati</taxon>
        <taxon>Bacillota</taxon>
        <taxon>Negativicutes</taxon>
        <taxon>Veillonellales</taxon>
        <taxon>Veillonellaceae</taxon>
        <taxon>Dialister</taxon>
    </lineage>
</organism>
<gene>
    <name evidence="6" type="primary">hpnK</name>
    <name evidence="6" type="ORF">Dia5BBH33_09690</name>
</gene>
<dbReference type="GO" id="GO:0046872">
    <property type="term" value="F:metal ion binding"/>
    <property type="evidence" value="ECO:0007669"/>
    <property type="project" value="UniProtKB-KW"/>
</dbReference>
<keyword evidence="7" id="KW-1185">Reference proteome</keyword>
<sequence>MKKRLIVNADDFGIHETVNKAVYRGFESGILTSTSIMAGGRAFDDAVAMAKTMGDIGIGIHLTLVGGLETVLPQAEVPSITWDNGVLCNNYVDLILRDLKGLIRAEDVYNEWDAQIRKILDTGLSVTHIDGHQHMHMWNHFFPIALSLAKKYKIHCMRVPDESLTFGLSFRPKSLFRFSAKNALSLMARNHRDSLKKAGIKSNDHFFGMLYGGHFHEQRMYDAAGKLEAGVTEFMCHPAANSQLMESTFHWGYHGEDELKALLSLRLKNELKEKDVELISYRDL</sequence>
<dbReference type="InterPro" id="IPR011330">
    <property type="entry name" value="Glyco_hydro/deAcase_b/a-brl"/>
</dbReference>
<dbReference type="GeneID" id="92716182"/>
<evidence type="ECO:0000256" key="3">
    <source>
        <dbReference type="ARBA" id="ARBA00022801"/>
    </source>
</evidence>
<evidence type="ECO:0000256" key="1">
    <source>
        <dbReference type="ARBA" id="ARBA00001946"/>
    </source>
</evidence>
<dbReference type="PANTHER" id="PTHR31609:SF1">
    <property type="entry name" value="CARBOHYDRATE DEACETYLASE"/>
    <property type="match status" value="1"/>
</dbReference>
<dbReference type="OrthoDB" id="9774177at2"/>
<evidence type="ECO:0000313" key="6">
    <source>
        <dbReference type="EMBL" id="BBK25034.1"/>
    </source>
</evidence>
<dbReference type="CDD" id="cd10808">
    <property type="entry name" value="YdjC"/>
    <property type="match status" value="1"/>
</dbReference>
<dbReference type="GO" id="GO:0016787">
    <property type="term" value="F:hydrolase activity"/>
    <property type="evidence" value="ECO:0007669"/>
    <property type="project" value="UniProtKB-KW"/>
</dbReference>
<keyword evidence="3 6" id="KW-0378">Hydrolase</keyword>
<dbReference type="Proteomes" id="UP000320585">
    <property type="component" value="Chromosome"/>
</dbReference>
<evidence type="ECO:0000313" key="7">
    <source>
        <dbReference type="Proteomes" id="UP000320585"/>
    </source>
</evidence>
<dbReference type="Gene3D" id="3.20.20.370">
    <property type="entry name" value="Glycoside hydrolase/deacetylase"/>
    <property type="match status" value="1"/>
</dbReference>
<dbReference type="InterPro" id="IPR006879">
    <property type="entry name" value="YdjC-like"/>
</dbReference>
<evidence type="ECO:0000256" key="2">
    <source>
        <dbReference type="ARBA" id="ARBA00022723"/>
    </source>
</evidence>
<dbReference type="GO" id="GO:0019213">
    <property type="term" value="F:deacetylase activity"/>
    <property type="evidence" value="ECO:0007669"/>
    <property type="project" value="TreeGrafter"/>
</dbReference>
<dbReference type="Pfam" id="PF04794">
    <property type="entry name" value="YdjC"/>
    <property type="match status" value="1"/>
</dbReference>